<reference evidence="2" key="1">
    <citation type="journal article" date="2010" name="Nat. Biotechnol.">
        <title>Draft genome sequence of the oilseed species Ricinus communis.</title>
        <authorList>
            <person name="Chan A.P."/>
            <person name="Crabtree J."/>
            <person name="Zhao Q."/>
            <person name="Lorenzi H."/>
            <person name="Orvis J."/>
            <person name="Puiu D."/>
            <person name="Melake-Berhan A."/>
            <person name="Jones K.M."/>
            <person name="Redman J."/>
            <person name="Chen G."/>
            <person name="Cahoon E.B."/>
            <person name="Gedil M."/>
            <person name="Stanke M."/>
            <person name="Haas B.J."/>
            <person name="Wortman J.R."/>
            <person name="Fraser-Liggett C.M."/>
            <person name="Ravel J."/>
            <person name="Rabinowicz P.D."/>
        </authorList>
    </citation>
    <scope>NUCLEOTIDE SEQUENCE [LARGE SCALE GENOMIC DNA]</scope>
    <source>
        <strain evidence="2">cv. Hale</strain>
    </source>
</reference>
<protein>
    <submittedName>
        <fullName evidence="1">Uncharacterized protein</fullName>
    </submittedName>
</protein>
<gene>
    <name evidence="1" type="ORF">RCOM_1674750</name>
</gene>
<evidence type="ECO:0000313" key="2">
    <source>
        <dbReference type="Proteomes" id="UP000008311"/>
    </source>
</evidence>
<organism evidence="1 2">
    <name type="scientific">Ricinus communis</name>
    <name type="common">Castor bean</name>
    <dbReference type="NCBI Taxonomy" id="3988"/>
    <lineage>
        <taxon>Eukaryota</taxon>
        <taxon>Viridiplantae</taxon>
        <taxon>Streptophyta</taxon>
        <taxon>Embryophyta</taxon>
        <taxon>Tracheophyta</taxon>
        <taxon>Spermatophyta</taxon>
        <taxon>Magnoliopsida</taxon>
        <taxon>eudicotyledons</taxon>
        <taxon>Gunneridae</taxon>
        <taxon>Pentapetalae</taxon>
        <taxon>rosids</taxon>
        <taxon>fabids</taxon>
        <taxon>Malpighiales</taxon>
        <taxon>Euphorbiaceae</taxon>
        <taxon>Acalyphoideae</taxon>
        <taxon>Acalypheae</taxon>
        <taxon>Ricinus</taxon>
    </lineage>
</organism>
<proteinExistence type="predicted"/>
<accession>B9RBD5</accession>
<sequence length="52" mass="5956">MADGPRGLLGWKSMTVVRDIIKRRLEISINSGRNTDVWHMILQSYLCPKEGL</sequence>
<dbReference type="InParanoid" id="B9RBD5"/>
<keyword evidence="2" id="KW-1185">Reference proteome</keyword>
<name>B9RBD5_RICCO</name>
<dbReference type="EMBL" id="EQ973774">
    <property type="protein sequence ID" value="EEF50856.1"/>
    <property type="molecule type" value="Genomic_DNA"/>
</dbReference>
<dbReference type="AlphaFoldDB" id="B9RBD5"/>
<evidence type="ECO:0000313" key="1">
    <source>
        <dbReference type="EMBL" id="EEF50856.1"/>
    </source>
</evidence>
<dbReference type="Proteomes" id="UP000008311">
    <property type="component" value="Unassembled WGS sequence"/>
</dbReference>